<dbReference type="InterPro" id="IPR003425">
    <property type="entry name" value="CCB3/YggT"/>
</dbReference>
<accession>A0A948TFM8</accession>
<dbReference type="Pfam" id="PF02325">
    <property type="entry name" value="CCB3_YggT"/>
    <property type="match status" value="1"/>
</dbReference>
<reference evidence="2" key="1">
    <citation type="journal article" date="2021" name="PeerJ">
        <title>Extensive microbial diversity within the chicken gut microbiome revealed by metagenomics and culture.</title>
        <authorList>
            <person name="Gilroy R."/>
            <person name="Ravi A."/>
            <person name="Getino M."/>
            <person name="Pursley I."/>
            <person name="Horton D.L."/>
            <person name="Alikhan N.F."/>
            <person name="Baker D."/>
            <person name="Gharbi K."/>
            <person name="Hall N."/>
            <person name="Watson M."/>
            <person name="Adriaenssens E.M."/>
            <person name="Foster-Nyarko E."/>
            <person name="Jarju S."/>
            <person name="Secka A."/>
            <person name="Antonio M."/>
            <person name="Oren A."/>
            <person name="Chaudhuri R.R."/>
            <person name="La Ragione R."/>
            <person name="Hildebrand F."/>
            <person name="Pallen M.J."/>
        </authorList>
    </citation>
    <scope>NUCLEOTIDE SEQUENCE</scope>
    <source>
        <strain evidence="2">378</strain>
    </source>
</reference>
<reference evidence="2" key="2">
    <citation type="submission" date="2021-04" db="EMBL/GenBank/DDBJ databases">
        <authorList>
            <person name="Gilroy R."/>
        </authorList>
    </citation>
    <scope>NUCLEOTIDE SEQUENCE</scope>
    <source>
        <strain evidence="2">378</strain>
    </source>
</reference>
<comment type="caution">
    <text evidence="2">The sequence shown here is derived from an EMBL/GenBank/DDBJ whole genome shotgun (WGS) entry which is preliminary data.</text>
</comment>
<dbReference type="EMBL" id="JAHLFE010000077">
    <property type="protein sequence ID" value="MBU3844039.1"/>
    <property type="molecule type" value="Genomic_DNA"/>
</dbReference>
<name>A0A948TFM8_9GAMM</name>
<dbReference type="Proteomes" id="UP000733611">
    <property type="component" value="Unassembled WGS sequence"/>
</dbReference>
<feature type="transmembrane region" description="Helical" evidence="1">
    <location>
        <begin position="62"/>
        <end position="85"/>
    </location>
</feature>
<protein>
    <submittedName>
        <fullName evidence="2">YggT family protein</fullName>
    </submittedName>
</protein>
<feature type="transmembrane region" description="Helical" evidence="1">
    <location>
        <begin position="6"/>
        <end position="26"/>
    </location>
</feature>
<evidence type="ECO:0000256" key="1">
    <source>
        <dbReference type="SAM" id="Phobius"/>
    </source>
</evidence>
<proteinExistence type="predicted"/>
<dbReference type="AlphaFoldDB" id="A0A948TFM8"/>
<evidence type="ECO:0000313" key="3">
    <source>
        <dbReference type="Proteomes" id="UP000733611"/>
    </source>
</evidence>
<keyword evidence="1" id="KW-0812">Transmembrane</keyword>
<dbReference type="GO" id="GO:0016020">
    <property type="term" value="C:membrane"/>
    <property type="evidence" value="ECO:0007669"/>
    <property type="project" value="InterPro"/>
</dbReference>
<evidence type="ECO:0000313" key="2">
    <source>
        <dbReference type="EMBL" id="MBU3844039.1"/>
    </source>
</evidence>
<sequence length="189" mass="21023">MTQSVYFMLMTIATVLVMLFQLRTLIQSTSADYYSNITQAVLKLTNPLVNIPLWARARMGSIWIAGFVVAFILSEVVWVLLNFVAMPIGLPLAVIAGAFLFTKSFGYLIIVLLLAQALCSWLPSTRNLSFYFGQLTQPIVAPVQRIIPPIGMIDISLMIVLIALYALNHLIYKVLAAVSQDLMILWAIV</sequence>
<keyword evidence="1" id="KW-0472">Membrane</keyword>
<keyword evidence="1" id="KW-1133">Transmembrane helix</keyword>
<organism evidence="2 3">
    <name type="scientific">Candidatus Anaerobiospirillum pullicola</name>
    <dbReference type="NCBI Taxonomy" id="2838451"/>
    <lineage>
        <taxon>Bacteria</taxon>
        <taxon>Pseudomonadati</taxon>
        <taxon>Pseudomonadota</taxon>
        <taxon>Gammaproteobacteria</taxon>
        <taxon>Aeromonadales</taxon>
        <taxon>Succinivibrionaceae</taxon>
        <taxon>Anaerobiospirillum</taxon>
    </lineage>
</organism>
<feature type="transmembrane region" description="Helical" evidence="1">
    <location>
        <begin position="146"/>
        <end position="164"/>
    </location>
</feature>
<gene>
    <name evidence="2" type="ORF">H9847_04095</name>
</gene>